<feature type="domain" description="Bacterial surface antigen (D15)" evidence="3">
    <location>
        <begin position="33"/>
        <end position="322"/>
    </location>
</feature>
<comment type="caution">
    <text evidence="4">The sequence shown here is derived from an EMBL/GenBank/DDBJ whole genome shotgun (WGS) entry which is preliminary data.</text>
</comment>
<dbReference type="EMBL" id="VSSQ01015828">
    <property type="protein sequence ID" value="MPM56585.1"/>
    <property type="molecule type" value="Genomic_DNA"/>
</dbReference>
<reference evidence="4" key="1">
    <citation type="submission" date="2019-08" db="EMBL/GenBank/DDBJ databases">
        <authorList>
            <person name="Kucharzyk K."/>
            <person name="Murdoch R.W."/>
            <person name="Higgins S."/>
            <person name="Loffler F."/>
        </authorList>
    </citation>
    <scope>NUCLEOTIDE SEQUENCE</scope>
</reference>
<evidence type="ECO:0000256" key="2">
    <source>
        <dbReference type="ARBA" id="ARBA00023136"/>
    </source>
</evidence>
<gene>
    <name evidence="4" type="ORF">SDC9_103394</name>
</gene>
<proteinExistence type="predicted"/>
<dbReference type="Gene3D" id="2.40.160.50">
    <property type="entry name" value="membrane protein fhac: a member of the omp85/tpsb transporter family"/>
    <property type="match status" value="1"/>
</dbReference>
<dbReference type="AlphaFoldDB" id="A0A645ATI5"/>
<evidence type="ECO:0000313" key="4">
    <source>
        <dbReference type="EMBL" id="MPM56585.1"/>
    </source>
</evidence>
<evidence type="ECO:0000256" key="1">
    <source>
        <dbReference type="ARBA" id="ARBA00004370"/>
    </source>
</evidence>
<organism evidence="4">
    <name type="scientific">bioreactor metagenome</name>
    <dbReference type="NCBI Taxonomy" id="1076179"/>
    <lineage>
        <taxon>unclassified sequences</taxon>
        <taxon>metagenomes</taxon>
        <taxon>ecological metagenomes</taxon>
    </lineage>
</organism>
<comment type="subcellular location">
    <subcellularLocation>
        <location evidence="1">Membrane</location>
    </subcellularLocation>
</comment>
<keyword evidence="2" id="KW-0472">Membrane</keyword>
<dbReference type="GO" id="GO:0019867">
    <property type="term" value="C:outer membrane"/>
    <property type="evidence" value="ECO:0007669"/>
    <property type="project" value="InterPro"/>
</dbReference>
<sequence length="356" mass="41372">MISVVFEDRNLSTWLKSADWNKITLEAGVKAYNLQGLNHTLTVSYKMGFQKGFRLEYEKINLDKKGKHLLDFGIGSQLSKTIPYKSLFNAPAFVSVKDDFIEEKYSFGLGYTYRPKIKVKHSIKFMFEFSKIKDTIFLLNPTYWGNSDTKHRSFALSYIYNYDGRDNYQYPTQGSSFRAETGMYITDDLSVRYGHFKTDIQLYNMHTPRIYSSFKIMTGNSLKNVDAYILDKAIGYNNVNLRGYEYYVADGQHYFVAASTLKYKILKKRVFTIGFLSFLPKFNKIHFTIYGKGFFDIGYASNSHKSFNNYLSNRLLYSGGAGFDIVSYYDTVFSVEYSANQFRDRGFFFSVKTPIF</sequence>
<dbReference type="InterPro" id="IPR000184">
    <property type="entry name" value="Bac_surfAg_D15"/>
</dbReference>
<dbReference type="Pfam" id="PF01103">
    <property type="entry name" value="Omp85"/>
    <property type="match status" value="1"/>
</dbReference>
<accession>A0A645ATI5</accession>
<evidence type="ECO:0000259" key="3">
    <source>
        <dbReference type="Pfam" id="PF01103"/>
    </source>
</evidence>
<protein>
    <recommendedName>
        <fullName evidence="3">Bacterial surface antigen (D15) domain-containing protein</fullName>
    </recommendedName>
</protein>
<name>A0A645ATI5_9ZZZZ</name>